<sequence length="411" mass="44040">MANRRVTHALAVALLVVILLPRMGRPAKFPRFTMTPGTKQQLKKFFKDHARRTWPISSLVRGRGGGSSDDQSKPGVGSSSPNSPGQRTSGQSQAPATNAGMYLYSYSVGTPPQSVSGALDISSEFVWTQCSCATCDDGDVTAPPFNPALSTTMAELPCTSTTCQDFVTQTCSPDDGDRCGYTYMYRGGEANTTGYLATEAFTFRRRTRRRRRQRGRLRRRARRDRPRQGPPLPRRLLASSDYPNAYLVGLTGVRVDGEDLAIPRGTFDIRKDGLGGGVVLSIAVPVTFLEESAYKLLRQALASTIRLPTVDGSALGLDLCYASQSMATAAKIPAVALVFGGGALMGLEVGNYFYMDAGSVLECLTILPSSSSGVSLLGSLIQAGTHMIYDIHGSTLAFESLEQAAPPSNSP</sequence>
<evidence type="ECO:0000256" key="4">
    <source>
        <dbReference type="SAM" id="MobiDB-lite"/>
    </source>
</evidence>
<feature type="compositionally biased region" description="Low complexity" evidence="4">
    <location>
        <begin position="73"/>
        <end position="85"/>
    </location>
</feature>
<dbReference type="GO" id="GO:0008233">
    <property type="term" value="F:peptidase activity"/>
    <property type="evidence" value="ECO:0007669"/>
    <property type="project" value="UniProtKB-KW"/>
</dbReference>
<dbReference type="EMBL" id="CM029043">
    <property type="protein sequence ID" value="KAG2612595.1"/>
    <property type="molecule type" value="Genomic_DNA"/>
</dbReference>
<dbReference type="GO" id="GO:0005576">
    <property type="term" value="C:extracellular region"/>
    <property type="evidence" value="ECO:0007669"/>
    <property type="project" value="TreeGrafter"/>
</dbReference>
<dbReference type="InterPro" id="IPR032799">
    <property type="entry name" value="TAXi_C"/>
</dbReference>
<dbReference type="Proteomes" id="UP000823388">
    <property type="component" value="Chromosome 4K"/>
</dbReference>
<feature type="compositionally biased region" description="Basic residues" evidence="4">
    <location>
        <begin position="207"/>
        <end position="225"/>
    </location>
</feature>
<protein>
    <recommendedName>
        <fullName evidence="10">Peptidase A1 domain-containing protein</fullName>
    </recommendedName>
</protein>
<dbReference type="Pfam" id="PF14541">
    <property type="entry name" value="TAXi_C"/>
    <property type="match status" value="1"/>
</dbReference>
<proteinExistence type="inferred from homology"/>
<dbReference type="Gene3D" id="2.40.70.10">
    <property type="entry name" value="Acid Proteases"/>
    <property type="match status" value="2"/>
</dbReference>
<evidence type="ECO:0000313" key="8">
    <source>
        <dbReference type="EMBL" id="KAG2612595.1"/>
    </source>
</evidence>
<evidence type="ECO:0008006" key="10">
    <source>
        <dbReference type="Google" id="ProtNLM"/>
    </source>
</evidence>
<dbReference type="GO" id="GO:0006508">
    <property type="term" value="P:proteolysis"/>
    <property type="evidence" value="ECO:0007669"/>
    <property type="project" value="UniProtKB-KW"/>
</dbReference>
<feature type="signal peptide" evidence="5">
    <location>
        <begin position="1"/>
        <end position="26"/>
    </location>
</feature>
<evidence type="ECO:0000313" key="9">
    <source>
        <dbReference type="Proteomes" id="UP000823388"/>
    </source>
</evidence>
<reference evidence="8" key="1">
    <citation type="submission" date="2020-05" db="EMBL/GenBank/DDBJ databases">
        <title>WGS assembly of Panicum virgatum.</title>
        <authorList>
            <person name="Lovell J.T."/>
            <person name="Jenkins J."/>
            <person name="Shu S."/>
            <person name="Juenger T.E."/>
            <person name="Schmutz J."/>
        </authorList>
    </citation>
    <scope>NUCLEOTIDE SEQUENCE</scope>
    <source>
        <strain evidence="8">AP13</strain>
    </source>
</reference>
<keyword evidence="5" id="KW-0732">Signal</keyword>
<dbReference type="Pfam" id="PF14543">
    <property type="entry name" value="TAXi_N"/>
    <property type="match status" value="1"/>
</dbReference>
<feature type="region of interest" description="Disordered" evidence="4">
    <location>
        <begin position="57"/>
        <end position="94"/>
    </location>
</feature>
<keyword evidence="9" id="KW-1185">Reference proteome</keyword>
<evidence type="ECO:0000259" key="6">
    <source>
        <dbReference type="Pfam" id="PF14541"/>
    </source>
</evidence>
<name>A0A8T0TTV1_PANVG</name>
<feature type="chain" id="PRO_5035724690" description="Peptidase A1 domain-containing protein" evidence="5">
    <location>
        <begin position="27"/>
        <end position="411"/>
    </location>
</feature>
<evidence type="ECO:0000259" key="7">
    <source>
        <dbReference type="Pfam" id="PF14543"/>
    </source>
</evidence>
<evidence type="ECO:0000256" key="3">
    <source>
        <dbReference type="ARBA" id="ARBA00022801"/>
    </source>
</evidence>
<evidence type="ECO:0000256" key="1">
    <source>
        <dbReference type="ARBA" id="ARBA00007447"/>
    </source>
</evidence>
<dbReference type="PANTHER" id="PTHR47967:SF85">
    <property type="entry name" value="OS05G0384300 PROTEIN"/>
    <property type="match status" value="1"/>
</dbReference>
<comment type="caution">
    <text evidence="8">The sequence shown here is derived from an EMBL/GenBank/DDBJ whole genome shotgun (WGS) entry which is preliminary data.</text>
</comment>
<feature type="domain" description="Xylanase inhibitor C-terminal" evidence="6">
    <location>
        <begin position="245"/>
        <end position="399"/>
    </location>
</feature>
<organism evidence="8 9">
    <name type="scientific">Panicum virgatum</name>
    <name type="common">Blackwell switchgrass</name>
    <dbReference type="NCBI Taxonomy" id="38727"/>
    <lineage>
        <taxon>Eukaryota</taxon>
        <taxon>Viridiplantae</taxon>
        <taxon>Streptophyta</taxon>
        <taxon>Embryophyta</taxon>
        <taxon>Tracheophyta</taxon>
        <taxon>Spermatophyta</taxon>
        <taxon>Magnoliopsida</taxon>
        <taxon>Liliopsida</taxon>
        <taxon>Poales</taxon>
        <taxon>Poaceae</taxon>
        <taxon>PACMAD clade</taxon>
        <taxon>Panicoideae</taxon>
        <taxon>Panicodae</taxon>
        <taxon>Paniceae</taxon>
        <taxon>Panicinae</taxon>
        <taxon>Panicum</taxon>
        <taxon>Panicum sect. Hiantes</taxon>
    </lineage>
</organism>
<feature type="region of interest" description="Disordered" evidence="4">
    <location>
        <begin position="207"/>
        <end position="238"/>
    </location>
</feature>
<dbReference type="OrthoDB" id="695235at2759"/>
<evidence type="ECO:0000256" key="2">
    <source>
        <dbReference type="ARBA" id="ARBA00022670"/>
    </source>
</evidence>
<gene>
    <name evidence="8" type="ORF">PVAP13_4KG300900</name>
</gene>
<evidence type="ECO:0000256" key="5">
    <source>
        <dbReference type="SAM" id="SignalP"/>
    </source>
</evidence>
<dbReference type="InterPro" id="IPR051708">
    <property type="entry name" value="Plant_Aspart_Prot_A1"/>
</dbReference>
<dbReference type="AlphaFoldDB" id="A0A8T0TTV1"/>
<keyword evidence="3" id="KW-0378">Hydrolase</keyword>
<dbReference type="PANTHER" id="PTHR47967">
    <property type="entry name" value="OS07G0603500 PROTEIN-RELATED"/>
    <property type="match status" value="1"/>
</dbReference>
<feature type="domain" description="Xylanase inhibitor N-terminal" evidence="7">
    <location>
        <begin position="102"/>
        <end position="208"/>
    </location>
</feature>
<dbReference type="InterPro" id="IPR021109">
    <property type="entry name" value="Peptidase_aspartic_dom_sf"/>
</dbReference>
<dbReference type="InterPro" id="IPR032861">
    <property type="entry name" value="TAXi_N"/>
</dbReference>
<keyword evidence="2" id="KW-0645">Protease</keyword>
<accession>A0A8T0TTV1</accession>
<comment type="similarity">
    <text evidence="1">Belongs to the peptidase A1 family.</text>
</comment>
<dbReference type="SUPFAM" id="SSF50630">
    <property type="entry name" value="Acid proteases"/>
    <property type="match status" value="1"/>
</dbReference>